<protein>
    <submittedName>
        <fullName evidence="1">DUF4279 domain-containing protein</fullName>
    </submittedName>
</protein>
<sequence>MDTNEEIVSSVTLIILGNDLEPSTVSELLDLKPSRSWKRGEEKPLARSTFYDWGGWKRLSPDTNDSVEEKIRFWIGVLEGKEKAFEKIKDNGWRASLDVFYAFTECSTFSVSNDLSKKIGELNLELDFTLHSEERGANQSLQTTSASRRV</sequence>
<dbReference type="Pfam" id="PF14106">
    <property type="entry name" value="DUF4279"/>
    <property type="match status" value="1"/>
</dbReference>
<dbReference type="EMBL" id="JACYFG010000015">
    <property type="protein sequence ID" value="MBD5779815.1"/>
    <property type="molecule type" value="Genomic_DNA"/>
</dbReference>
<name>A0A927F8E6_9BACT</name>
<dbReference type="Proteomes" id="UP000622317">
    <property type="component" value="Unassembled WGS sequence"/>
</dbReference>
<evidence type="ECO:0000313" key="1">
    <source>
        <dbReference type="EMBL" id="MBD5779815.1"/>
    </source>
</evidence>
<dbReference type="RefSeq" id="WP_191616952.1">
    <property type="nucleotide sequence ID" value="NZ_JACYFG010000015.1"/>
</dbReference>
<keyword evidence="2" id="KW-1185">Reference proteome</keyword>
<comment type="caution">
    <text evidence="1">The sequence shown here is derived from an EMBL/GenBank/DDBJ whole genome shotgun (WGS) entry which is preliminary data.</text>
</comment>
<dbReference type="InterPro" id="IPR025459">
    <property type="entry name" value="DUF4279"/>
</dbReference>
<gene>
    <name evidence="1" type="ORF">IEN85_09950</name>
</gene>
<dbReference type="AlphaFoldDB" id="A0A927F8E6"/>
<evidence type="ECO:0000313" key="2">
    <source>
        <dbReference type="Proteomes" id="UP000622317"/>
    </source>
</evidence>
<reference evidence="1" key="1">
    <citation type="submission" date="2020-09" db="EMBL/GenBank/DDBJ databases">
        <title>Pelagicoccus enzymogenes sp. nov. with an EPS production, isolated from marine sediment.</title>
        <authorList>
            <person name="Feng X."/>
        </authorList>
    </citation>
    <scope>NUCLEOTIDE SEQUENCE</scope>
    <source>
        <strain evidence="1">NFK12</strain>
    </source>
</reference>
<accession>A0A927F8E6</accession>
<organism evidence="1 2">
    <name type="scientific">Pelagicoccus enzymogenes</name>
    <dbReference type="NCBI Taxonomy" id="2773457"/>
    <lineage>
        <taxon>Bacteria</taxon>
        <taxon>Pseudomonadati</taxon>
        <taxon>Verrucomicrobiota</taxon>
        <taxon>Opitutia</taxon>
        <taxon>Puniceicoccales</taxon>
        <taxon>Pelagicoccaceae</taxon>
        <taxon>Pelagicoccus</taxon>
    </lineage>
</organism>
<proteinExistence type="predicted"/>